<keyword evidence="1" id="KW-1133">Transmembrane helix</keyword>
<name>A0AA87NU79_TREMD</name>
<feature type="transmembrane region" description="Helical" evidence="1">
    <location>
        <begin position="234"/>
        <end position="256"/>
    </location>
</feature>
<dbReference type="EMBL" id="ATFE01000011">
    <property type="protein sequence ID" value="EPF28564.1"/>
    <property type="molecule type" value="Genomic_DNA"/>
</dbReference>
<reference evidence="2 3" key="1">
    <citation type="submission" date="2013-04" db="EMBL/GenBank/DDBJ databases">
        <title>The Genome Sequence of Treponema medium ATCC 700293.</title>
        <authorList>
            <consortium name="The Broad Institute Genomics Platform"/>
            <person name="Earl A."/>
            <person name="Ward D."/>
            <person name="Feldgarden M."/>
            <person name="Gevers D."/>
            <person name="Leonetti C."/>
            <person name="Blanton J.M."/>
            <person name="Dewhirst F.E."/>
            <person name="Izard J."/>
            <person name="Walker B."/>
            <person name="Young S."/>
            <person name="Zeng Q."/>
            <person name="Gargeya S."/>
            <person name="Fitzgerald M."/>
            <person name="Haas B."/>
            <person name="Abouelleil A."/>
            <person name="Allen A.W."/>
            <person name="Alvarado L."/>
            <person name="Arachchi H.M."/>
            <person name="Berlin A.M."/>
            <person name="Chapman S.B."/>
            <person name="Gainer-Dewar J."/>
            <person name="Goldberg J."/>
            <person name="Griggs A."/>
            <person name="Gujja S."/>
            <person name="Hansen M."/>
            <person name="Howarth C."/>
            <person name="Imamovic A."/>
            <person name="Ireland A."/>
            <person name="Larimer J."/>
            <person name="McCowan C."/>
            <person name="Murphy C."/>
            <person name="Pearson M."/>
            <person name="Poon T.W."/>
            <person name="Priest M."/>
            <person name="Roberts A."/>
            <person name="Saif S."/>
            <person name="Shea T."/>
            <person name="Sisk P."/>
            <person name="Sykes S."/>
            <person name="Wortman J."/>
            <person name="Nusbaum C."/>
            <person name="Birren B."/>
        </authorList>
    </citation>
    <scope>NUCLEOTIDE SEQUENCE [LARGE SCALE GENOMIC DNA]</scope>
    <source>
        <strain evidence="2 3">ATCC 700293</strain>
    </source>
</reference>
<evidence type="ECO:0000313" key="3">
    <source>
        <dbReference type="Proteomes" id="UP000014634"/>
    </source>
</evidence>
<sequence>MKLIQKAFLYKLEAEIRNGKLIYTQKRLLSKISKECNLYDFDDEVYESVYKNWRIGIIAAMLFLLAGFIIIDIYVNSNTIDNFLFYFIPAVILTILFFVTMRKTVYINSRAGIFEFLYTEEARYFLSGLIREYDTLYKKYNIKEFTGKYFSEQLEEIKSEVDLKKMSKKEVKEIINTHAEQLLDCFCPLCNKRKGINALTINTAFSILILTFRHTNIEIGCKECLKEKVKKANIMSLCCGIWSLPFGIPVTLFAIFKNIHSLKYLNMDIPTKTLKKYVLKAIK</sequence>
<feature type="transmembrane region" description="Helical" evidence="1">
    <location>
        <begin position="55"/>
        <end position="77"/>
    </location>
</feature>
<organism evidence="2 3">
    <name type="scientific">Treponema medium ATCC 700293</name>
    <dbReference type="NCBI Taxonomy" id="1125700"/>
    <lineage>
        <taxon>Bacteria</taxon>
        <taxon>Pseudomonadati</taxon>
        <taxon>Spirochaetota</taxon>
        <taxon>Spirochaetia</taxon>
        <taxon>Spirochaetales</taxon>
        <taxon>Treponemataceae</taxon>
        <taxon>Treponema</taxon>
    </lineage>
</organism>
<dbReference type="AlphaFoldDB" id="A0AA87NU79"/>
<gene>
    <name evidence="2" type="ORF">HMPREF9195_01461</name>
</gene>
<comment type="caution">
    <text evidence="2">The sequence shown here is derived from an EMBL/GenBank/DDBJ whole genome shotgun (WGS) entry which is preliminary data.</text>
</comment>
<keyword evidence="1" id="KW-0472">Membrane</keyword>
<accession>A0AA87NU79</accession>
<feature type="transmembrane region" description="Helical" evidence="1">
    <location>
        <begin position="83"/>
        <end position="101"/>
    </location>
</feature>
<evidence type="ECO:0000256" key="1">
    <source>
        <dbReference type="SAM" id="Phobius"/>
    </source>
</evidence>
<dbReference type="Proteomes" id="UP000014634">
    <property type="component" value="Unassembled WGS sequence"/>
</dbReference>
<keyword evidence="1" id="KW-0812">Transmembrane</keyword>
<dbReference type="RefSeq" id="WP_016523402.1">
    <property type="nucleotide sequence ID" value="NZ_KE332517.1"/>
</dbReference>
<evidence type="ECO:0000313" key="2">
    <source>
        <dbReference type="EMBL" id="EPF28564.1"/>
    </source>
</evidence>
<protein>
    <submittedName>
        <fullName evidence="2">Uncharacterized protein</fullName>
    </submittedName>
</protein>
<proteinExistence type="predicted"/>